<feature type="transmembrane region" description="Helical" evidence="1">
    <location>
        <begin position="82"/>
        <end position="99"/>
    </location>
</feature>
<evidence type="ECO:0000256" key="1">
    <source>
        <dbReference type="SAM" id="Phobius"/>
    </source>
</evidence>
<keyword evidence="1" id="KW-1133">Transmembrane helix</keyword>
<gene>
    <name evidence="2" type="ORF">M9978_07950</name>
</gene>
<dbReference type="Proteomes" id="UP001139451">
    <property type="component" value="Unassembled WGS sequence"/>
</dbReference>
<evidence type="ECO:0000313" key="2">
    <source>
        <dbReference type="EMBL" id="MCP3730360.1"/>
    </source>
</evidence>
<sequence length="152" mass="16882">MPNPLLVFFVAYFLLVSGFAFWKGGAPERFVAGSFLTAWVLSIALSPAKDVRFQTVEVGILAIDLTLLVVLTGVALRANRRWTIVTAGLQLVIVMAHLAKAADPRLIQAAYAYITESWPILQITVLAVGTELYRCRRRCEGSVRSWSRSSRR</sequence>
<protein>
    <submittedName>
        <fullName evidence="2">Uncharacterized protein</fullName>
    </submittedName>
</protein>
<keyword evidence="1" id="KW-0812">Transmembrane</keyword>
<proteinExistence type="predicted"/>
<accession>A0A9X2KL34</accession>
<dbReference type="EMBL" id="JAMLDX010000004">
    <property type="protein sequence ID" value="MCP3730360.1"/>
    <property type="molecule type" value="Genomic_DNA"/>
</dbReference>
<feature type="transmembrane region" description="Helical" evidence="1">
    <location>
        <begin position="30"/>
        <end position="46"/>
    </location>
</feature>
<reference evidence="2" key="1">
    <citation type="submission" date="2022-05" db="EMBL/GenBank/DDBJ databases">
        <title>Sphingomonas sp. strain MG17 Genome sequencing and assembly.</title>
        <authorList>
            <person name="Kim I."/>
        </authorList>
    </citation>
    <scope>NUCLEOTIDE SEQUENCE</scope>
    <source>
        <strain evidence="2">MG17</strain>
    </source>
</reference>
<comment type="caution">
    <text evidence="2">The sequence shown here is derived from an EMBL/GenBank/DDBJ whole genome shotgun (WGS) entry which is preliminary data.</text>
</comment>
<evidence type="ECO:0000313" key="3">
    <source>
        <dbReference type="Proteomes" id="UP001139451"/>
    </source>
</evidence>
<name>A0A9X2KL34_9SPHN</name>
<feature type="transmembrane region" description="Helical" evidence="1">
    <location>
        <begin position="58"/>
        <end position="76"/>
    </location>
</feature>
<dbReference type="AlphaFoldDB" id="A0A9X2KL34"/>
<organism evidence="2 3">
    <name type="scientific">Sphingomonas tagetis</name>
    <dbReference type="NCBI Taxonomy" id="2949092"/>
    <lineage>
        <taxon>Bacteria</taxon>
        <taxon>Pseudomonadati</taxon>
        <taxon>Pseudomonadota</taxon>
        <taxon>Alphaproteobacteria</taxon>
        <taxon>Sphingomonadales</taxon>
        <taxon>Sphingomonadaceae</taxon>
        <taxon>Sphingomonas</taxon>
    </lineage>
</organism>
<keyword evidence="1" id="KW-0472">Membrane</keyword>
<keyword evidence="3" id="KW-1185">Reference proteome</keyword>